<evidence type="ECO:0000256" key="2">
    <source>
        <dbReference type="ARBA" id="ARBA00009897"/>
    </source>
</evidence>
<sequence length="437" mass="49719">MDKKDILNLMKTDRIQFVELWFVDILGQLKTITIIPDEIEKALDEGIGFDGSSIEGFARIFESDLIVRPEPETYLVLPWAKEPTARFLCSIYTPEGDFYDGDSRYVLKRYLQKIARHGYTMNVGPELEYFYFKNSETPGLLDQATYFDLIPADIGSSVRNETVSMCAKIGINVEAAHHEVAPSQHEVDVRYADALKMADMMVTLKILIKQVAASHGIYATFMPKPLFGQNGSGFHIHQSLFKDGKNAFFDARDQNYLSDIARSYIAGILKYVREITALCNQWVNSYKRLVPGFEAPVYISWGRKNRSALVRVPIYKPGKENASRIELRSPDPACNIYLALTGILAAGYAGIEENLELSQPVETNIYEMLPEEKSRNSIETLPGSLIEAIHETEKSTLVKDALGEHIFTKFIENKKIEWDKYRICVSQYEIENYFPIL</sequence>
<gene>
    <name evidence="13" type="primary">glnA</name>
    <name evidence="13" type="ORF">BWX89_01086</name>
</gene>
<evidence type="ECO:0000259" key="12">
    <source>
        <dbReference type="PROSITE" id="PS51987"/>
    </source>
</evidence>
<dbReference type="SMART" id="SM01230">
    <property type="entry name" value="Gln-synt_C"/>
    <property type="match status" value="1"/>
</dbReference>
<evidence type="ECO:0000256" key="4">
    <source>
        <dbReference type="ARBA" id="ARBA00022723"/>
    </source>
</evidence>
<feature type="domain" description="GS beta-grasp" evidence="11">
    <location>
        <begin position="13"/>
        <end position="96"/>
    </location>
</feature>
<dbReference type="PANTHER" id="PTHR43785:SF12">
    <property type="entry name" value="TYPE-1 GLUTAMINE SYNTHETASE 2"/>
    <property type="match status" value="1"/>
</dbReference>
<dbReference type="PROSITE" id="PS00180">
    <property type="entry name" value="GLNA_1"/>
    <property type="match status" value="1"/>
</dbReference>
<dbReference type="SUPFAM" id="SSF54368">
    <property type="entry name" value="Glutamine synthetase, N-terminal domain"/>
    <property type="match status" value="1"/>
</dbReference>
<protein>
    <recommendedName>
        <fullName evidence="10">Glutamine synthetase</fullName>
        <ecNumber evidence="10">6.3.1.2</ecNumber>
    </recommendedName>
</protein>
<dbReference type="Gene3D" id="3.10.20.70">
    <property type="entry name" value="Glutamine synthetase, N-terminal domain"/>
    <property type="match status" value="1"/>
</dbReference>
<dbReference type="PROSITE" id="PS00181">
    <property type="entry name" value="GLNA_ATP"/>
    <property type="match status" value="1"/>
</dbReference>
<reference evidence="13" key="1">
    <citation type="submission" date="2017-02" db="EMBL/GenBank/DDBJ databases">
        <title>Delving into the versatile metabolic prowess of the omnipresent phylum Bacteroidetes.</title>
        <authorList>
            <person name="Nobu M.K."/>
            <person name="Mei R."/>
            <person name="Narihiro T."/>
            <person name="Kuroda K."/>
            <person name="Liu W.-T."/>
        </authorList>
    </citation>
    <scope>NUCLEOTIDE SEQUENCE</scope>
    <source>
        <strain evidence="13">ADurb.Bin131</strain>
    </source>
</reference>
<evidence type="ECO:0000256" key="1">
    <source>
        <dbReference type="ARBA" id="ARBA00001946"/>
    </source>
</evidence>
<dbReference type="InterPro" id="IPR027303">
    <property type="entry name" value="Gln_synth_gly_rich_site"/>
</dbReference>
<dbReference type="Gene3D" id="3.30.590.10">
    <property type="entry name" value="Glutamine synthetase/guanido kinase, catalytic domain"/>
    <property type="match status" value="1"/>
</dbReference>
<evidence type="ECO:0000313" key="13">
    <source>
        <dbReference type="EMBL" id="OQB73170.1"/>
    </source>
</evidence>
<dbReference type="Proteomes" id="UP000485562">
    <property type="component" value="Unassembled WGS sequence"/>
</dbReference>
<dbReference type="FunFam" id="3.30.590.10:FF:000003">
    <property type="entry name" value="Glutamine synthetase 2"/>
    <property type="match status" value="1"/>
</dbReference>
<evidence type="ECO:0000256" key="8">
    <source>
        <dbReference type="PROSITE-ProRule" id="PRU01330"/>
    </source>
</evidence>
<dbReference type="GO" id="GO:0046872">
    <property type="term" value="F:metal ion binding"/>
    <property type="evidence" value="ECO:0007669"/>
    <property type="project" value="UniProtKB-KW"/>
</dbReference>
<evidence type="ECO:0000256" key="7">
    <source>
        <dbReference type="ARBA" id="ARBA00022842"/>
    </source>
</evidence>
<keyword evidence="7" id="KW-0460">Magnesium</keyword>
<organism evidence="13">
    <name type="scientific">candidate division TA06 bacterium ADurb.Bin131</name>
    <dbReference type="NCBI Taxonomy" id="1852827"/>
    <lineage>
        <taxon>Bacteria</taxon>
        <taxon>Bacteria division TA06</taxon>
    </lineage>
</organism>
<dbReference type="InterPro" id="IPR008146">
    <property type="entry name" value="Gln_synth_cat_dom"/>
</dbReference>
<dbReference type="Pfam" id="PF03951">
    <property type="entry name" value="Gln-synt_N"/>
    <property type="match status" value="1"/>
</dbReference>
<comment type="caution">
    <text evidence="13">The sequence shown here is derived from an EMBL/GenBank/DDBJ whole genome shotgun (WGS) entry which is preliminary data.</text>
</comment>
<keyword evidence="4" id="KW-0479">Metal-binding</keyword>
<dbReference type="InterPro" id="IPR014746">
    <property type="entry name" value="Gln_synth/guanido_kin_cat_dom"/>
</dbReference>
<comment type="cofactor">
    <cofactor evidence="1">
        <name>Mg(2+)</name>
        <dbReference type="ChEBI" id="CHEBI:18420"/>
    </cofactor>
</comment>
<dbReference type="InterPro" id="IPR027302">
    <property type="entry name" value="Gln_synth_N_conserv_site"/>
</dbReference>
<evidence type="ECO:0000256" key="6">
    <source>
        <dbReference type="ARBA" id="ARBA00022840"/>
    </source>
</evidence>
<dbReference type="GO" id="GO:0004356">
    <property type="term" value="F:glutamine synthetase activity"/>
    <property type="evidence" value="ECO:0007669"/>
    <property type="project" value="UniProtKB-EC"/>
</dbReference>
<keyword evidence="5 10" id="KW-0547">Nucleotide-binding</keyword>
<name>A0A1V6C8K1_UNCT6</name>
<dbReference type="GO" id="GO:0005524">
    <property type="term" value="F:ATP binding"/>
    <property type="evidence" value="ECO:0007669"/>
    <property type="project" value="UniProtKB-KW"/>
</dbReference>
<dbReference type="EMBL" id="MWDQ01000093">
    <property type="protein sequence ID" value="OQB73170.1"/>
    <property type="molecule type" value="Genomic_DNA"/>
</dbReference>
<dbReference type="AlphaFoldDB" id="A0A1V6C8K1"/>
<comment type="similarity">
    <text evidence="2 8 9">Belongs to the glutamine synthetase family.</text>
</comment>
<evidence type="ECO:0000256" key="3">
    <source>
        <dbReference type="ARBA" id="ARBA00022598"/>
    </source>
</evidence>
<evidence type="ECO:0000256" key="9">
    <source>
        <dbReference type="RuleBase" id="RU000384"/>
    </source>
</evidence>
<dbReference type="PANTHER" id="PTHR43785">
    <property type="entry name" value="GAMMA-GLUTAMYLPUTRESCINE SYNTHETASE"/>
    <property type="match status" value="1"/>
</dbReference>
<evidence type="ECO:0000256" key="5">
    <source>
        <dbReference type="ARBA" id="ARBA00022741"/>
    </source>
</evidence>
<feature type="domain" description="GS catalytic" evidence="12">
    <location>
        <begin position="103"/>
        <end position="437"/>
    </location>
</feature>
<keyword evidence="3 10" id="KW-0436">Ligase</keyword>
<dbReference type="InterPro" id="IPR008147">
    <property type="entry name" value="Gln_synt_N"/>
</dbReference>
<dbReference type="PROSITE" id="PS51986">
    <property type="entry name" value="GS_BETA_GRASP"/>
    <property type="match status" value="1"/>
</dbReference>
<dbReference type="SUPFAM" id="SSF55931">
    <property type="entry name" value="Glutamine synthetase/guanido kinase"/>
    <property type="match status" value="1"/>
</dbReference>
<dbReference type="PROSITE" id="PS51987">
    <property type="entry name" value="GS_CATALYTIC"/>
    <property type="match status" value="1"/>
</dbReference>
<accession>A0A1V6C8K1</accession>
<dbReference type="Pfam" id="PF00120">
    <property type="entry name" value="Gln-synt_C"/>
    <property type="match status" value="1"/>
</dbReference>
<dbReference type="InterPro" id="IPR036651">
    <property type="entry name" value="Gln_synt_N_sf"/>
</dbReference>
<dbReference type="GO" id="GO:0006542">
    <property type="term" value="P:glutamine biosynthetic process"/>
    <property type="evidence" value="ECO:0007669"/>
    <property type="project" value="InterPro"/>
</dbReference>
<evidence type="ECO:0000259" key="11">
    <source>
        <dbReference type="PROSITE" id="PS51986"/>
    </source>
</evidence>
<dbReference type="EC" id="6.3.1.2" evidence="10"/>
<comment type="catalytic activity">
    <reaction evidence="10">
        <text>L-glutamate + NH4(+) + ATP = L-glutamine + ADP + phosphate + H(+)</text>
        <dbReference type="Rhea" id="RHEA:16169"/>
        <dbReference type="ChEBI" id="CHEBI:15378"/>
        <dbReference type="ChEBI" id="CHEBI:28938"/>
        <dbReference type="ChEBI" id="CHEBI:29985"/>
        <dbReference type="ChEBI" id="CHEBI:30616"/>
        <dbReference type="ChEBI" id="CHEBI:43474"/>
        <dbReference type="ChEBI" id="CHEBI:58359"/>
        <dbReference type="ChEBI" id="CHEBI:456216"/>
        <dbReference type="EC" id="6.3.1.2"/>
    </reaction>
</comment>
<proteinExistence type="inferred from homology"/>
<evidence type="ECO:0000256" key="10">
    <source>
        <dbReference type="RuleBase" id="RU004356"/>
    </source>
</evidence>
<keyword evidence="6 10" id="KW-0067">ATP-binding</keyword>